<name>A0ABT7EEW2_9GAMM</name>
<organism evidence="1 2">
    <name type="scientific">Pseudoalteromonas obscura</name>
    <dbReference type="NCBI Taxonomy" id="3048491"/>
    <lineage>
        <taxon>Bacteria</taxon>
        <taxon>Pseudomonadati</taxon>
        <taxon>Pseudomonadota</taxon>
        <taxon>Gammaproteobacteria</taxon>
        <taxon>Alteromonadales</taxon>
        <taxon>Pseudoalteromonadaceae</taxon>
        <taxon>Pseudoalteromonas</taxon>
    </lineage>
</organism>
<sequence length="413" mass="46696">MNLMPLSDRSLNFIALAAANKNNANSCDLAIVVGHFDIDLLTECVNKIASTHPIMQSRVVKKGFRYYWQFDNRLYPEKQCFDWSEQYSDVEQWHAALRQFVIDNPIDPFEGSPVSFVCVKFKTYSALMFLSSHAASDARSGYILFEQLNALLAKQPIPNQDNSFCEDHLLFSRVTYKAMFKAGARLTCELFKAKKEIPIKASGQWQIDYHDLGIEATESVLAWARKHRLSANVVLNYVFNRVLNNGKKYTMIETMSLRALSSRNLSSSYNNLILSFGSDIGGDSNWIQTYQSRLEALKSGDHVVHQAEQRLQSFSINLMPRRGLKLLVDSYKRLFLNGNVILSNLGKLEFDLTSIGKCKIIDIYNFSVPLPPAGLAIVVSTYQGRLRISYAHEGGDITSIKRAVECEIASLNE</sequence>
<dbReference type="RefSeq" id="WP_284136152.1">
    <property type="nucleotide sequence ID" value="NZ_JASJUT010000001.1"/>
</dbReference>
<dbReference type="Gene3D" id="3.30.559.10">
    <property type="entry name" value="Chloramphenicol acetyltransferase-like domain"/>
    <property type="match status" value="1"/>
</dbReference>
<dbReference type="Proteomes" id="UP001231915">
    <property type="component" value="Unassembled WGS sequence"/>
</dbReference>
<proteinExistence type="predicted"/>
<evidence type="ECO:0000313" key="1">
    <source>
        <dbReference type="EMBL" id="MDK2593816.1"/>
    </source>
</evidence>
<protein>
    <recommendedName>
        <fullName evidence="3">Condensation domain-containing protein</fullName>
    </recommendedName>
</protein>
<gene>
    <name evidence="1" type="ORF">QNM18_01895</name>
</gene>
<keyword evidence="2" id="KW-1185">Reference proteome</keyword>
<evidence type="ECO:0000313" key="2">
    <source>
        <dbReference type="Proteomes" id="UP001231915"/>
    </source>
</evidence>
<dbReference type="SUPFAM" id="SSF52777">
    <property type="entry name" value="CoA-dependent acyltransferases"/>
    <property type="match status" value="1"/>
</dbReference>
<evidence type="ECO:0008006" key="3">
    <source>
        <dbReference type="Google" id="ProtNLM"/>
    </source>
</evidence>
<dbReference type="InterPro" id="IPR023213">
    <property type="entry name" value="CAT-like_dom_sf"/>
</dbReference>
<reference evidence="1 2" key="1">
    <citation type="submission" date="2023-05" db="EMBL/GenBank/DDBJ databases">
        <title>Pseudoalteromonas ardens sp. nov., Pseudoalteromonas obscura sp. nov., and Pseudoalteromonas umbrosa sp. nov., isolated from the coral Montipora capitata.</title>
        <authorList>
            <person name="Thomas E.M."/>
            <person name="Smith E.M."/>
            <person name="Papke E."/>
            <person name="Shlafstein M.D."/>
            <person name="Oline D.K."/>
            <person name="Videau P."/>
            <person name="Saw J.H."/>
            <person name="Strangman W.K."/>
            <person name="Ushijima B."/>
        </authorList>
    </citation>
    <scope>NUCLEOTIDE SEQUENCE [LARGE SCALE GENOMIC DNA]</scope>
    <source>
        <strain evidence="1 2">P94</strain>
    </source>
</reference>
<comment type="caution">
    <text evidence="1">The sequence shown here is derived from an EMBL/GenBank/DDBJ whole genome shotgun (WGS) entry which is preliminary data.</text>
</comment>
<accession>A0ABT7EEW2</accession>
<dbReference type="EMBL" id="JASJUT010000001">
    <property type="protein sequence ID" value="MDK2593816.1"/>
    <property type="molecule type" value="Genomic_DNA"/>
</dbReference>